<organism evidence="5 6">
    <name type="scientific">Cryobacterium cheniae</name>
    <dbReference type="NCBI Taxonomy" id="1259262"/>
    <lineage>
        <taxon>Bacteria</taxon>
        <taxon>Bacillati</taxon>
        <taxon>Actinomycetota</taxon>
        <taxon>Actinomycetes</taxon>
        <taxon>Micrococcales</taxon>
        <taxon>Microbacteriaceae</taxon>
        <taxon>Cryobacterium</taxon>
    </lineage>
</organism>
<dbReference type="Pfam" id="PF04203">
    <property type="entry name" value="Sortase"/>
    <property type="match status" value="1"/>
</dbReference>
<dbReference type="Proteomes" id="UP000298433">
    <property type="component" value="Unassembled WGS sequence"/>
</dbReference>
<comment type="caution">
    <text evidence="5">The sequence shown here is derived from an EMBL/GenBank/DDBJ whole genome shotgun (WGS) entry which is preliminary data.</text>
</comment>
<dbReference type="Gene3D" id="2.40.260.10">
    <property type="entry name" value="Sortase"/>
    <property type="match status" value="1"/>
</dbReference>
<dbReference type="PROSITE" id="PS51257">
    <property type="entry name" value="PROKAR_LIPOPROTEIN"/>
    <property type="match status" value="1"/>
</dbReference>
<keyword evidence="4" id="KW-0732">Signal</keyword>
<reference evidence="5 6" key="1">
    <citation type="submission" date="2019-03" db="EMBL/GenBank/DDBJ databases">
        <title>Genomics of glacier-inhabiting Cryobacterium strains.</title>
        <authorList>
            <person name="Liu Q."/>
            <person name="Xin Y.-H."/>
        </authorList>
    </citation>
    <scope>NUCLEOTIDE SEQUENCE [LARGE SCALE GENOMIC DNA]</scope>
    <source>
        <strain evidence="5 6">TMT2-48-2</strain>
    </source>
</reference>
<feature type="region of interest" description="Disordered" evidence="3">
    <location>
        <begin position="27"/>
        <end position="49"/>
    </location>
</feature>
<gene>
    <name evidence="5" type="ORF">E3T23_05510</name>
</gene>
<evidence type="ECO:0000256" key="2">
    <source>
        <dbReference type="PIRSR" id="PIRSR605754-1"/>
    </source>
</evidence>
<accession>A0A4R8XTS5</accession>
<feature type="chain" id="PRO_5038577824" evidence="4">
    <location>
        <begin position="25"/>
        <end position="221"/>
    </location>
</feature>
<keyword evidence="1" id="KW-0378">Hydrolase</keyword>
<sequence>MRATAGTFTALAVALALLTGCSTAPSTASSTAYVPPTNAAPTPTPTPEAPLPVAEVDVPTASASLDQNQVPQAPVPQRIRVDSLGIDMAIEPVGLADDGAMALPKDPSLAAWYRFGPSPASAAGATVVAAHVDSLIYDIGPFAQLASATAGTEIVVTTEDGQDRRYAVESVQTVTKQDVPWDAIFDRSGPSRLTLVTCGGEFDYDARTYLSNVIVSANPIA</sequence>
<dbReference type="InterPro" id="IPR042001">
    <property type="entry name" value="Sortase_F"/>
</dbReference>
<dbReference type="SUPFAM" id="SSF63817">
    <property type="entry name" value="Sortase"/>
    <property type="match status" value="1"/>
</dbReference>
<dbReference type="RefSeq" id="WP_134369392.1">
    <property type="nucleotide sequence ID" value="NZ_SOGN01000031.1"/>
</dbReference>
<protein>
    <submittedName>
        <fullName evidence="5">Class F sortase</fullName>
    </submittedName>
</protein>
<dbReference type="AlphaFoldDB" id="A0A4R8XTS5"/>
<evidence type="ECO:0000256" key="3">
    <source>
        <dbReference type="SAM" id="MobiDB-lite"/>
    </source>
</evidence>
<feature type="signal peptide" evidence="4">
    <location>
        <begin position="1"/>
        <end position="24"/>
    </location>
</feature>
<dbReference type="CDD" id="cd05829">
    <property type="entry name" value="Sortase_F"/>
    <property type="match status" value="1"/>
</dbReference>
<name>A0A4R8XTS5_9MICO</name>
<feature type="active site" description="Acyl-thioester intermediate" evidence="2">
    <location>
        <position position="198"/>
    </location>
</feature>
<evidence type="ECO:0000256" key="4">
    <source>
        <dbReference type="SAM" id="SignalP"/>
    </source>
</evidence>
<evidence type="ECO:0000256" key="1">
    <source>
        <dbReference type="ARBA" id="ARBA00022801"/>
    </source>
</evidence>
<feature type="compositionally biased region" description="Low complexity" evidence="3">
    <location>
        <begin position="27"/>
        <end position="41"/>
    </location>
</feature>
<proteinExistence type="predicted"/>
<dbReference type="GO" id="GO:0016787">
    <property type="term" value="F:hydrolase activity"/>
    <property type="evidence" value="ECO:0007669"/>
    <property type="project" value="UniProtKB-KW"/>
</dbReference>
<evidence type="ECO:0000313" key="6">
    <source>
        <dbReference type="Proteomes" id="UP000298433"/>
    </source>
</evidence>
<evidence type="ECO:0000313" key="5">
    <source>
        <dbReference type="EMBL" id="TFC81774.1"/>
    </source>
</evidence>
<feature type="active site" description="Proton donor/acceptor" evidence="2">
    <location>
        <position position="131"/>
    </location>
</feature>
<dbReference type="InterPro" id="IPR023365">
    <property type="entry name" value="Sortase_dom-sf"/>
</dbReference>
<dbReference type="OrthoDB" id="525039at2"/>
<keyword evidence="6" id="KW-1185">Reference proteome</keyword>
<dbReference type="InterPro" id="IPR005754">
    <property type="entry name" value="Sortase"/>
</dbReference>
<dbReference type="EMBL" id="SOGN01000031">
    <property type="protein sequence ID" value="TFC81774.1"/>
    <property type="molecule type" value="Genomic_DNA"/>
</dbReference>